<comment type="caution">
    <text evidence="1">The sequence shown here is derived from an EMBL/GenBank/DDBJ whole genome shotgun (WGS) entry which is preliminary data.</text>
</comment>
<name>A0ABS2GUV6_9BURK</name>
<organism evidence="1 2">
    <name type="scientific">Parasutterella secunda</name>
    <dbReference type="NCBI Taxonomy" id="626947"/>
    <lineage>
        <taxon>Bacteria</taxon>
        <taxon>Pseudomonadati</taxon>
        <taxon>Pseudomonadota</taxon>
        <taxon>Betaproteobacteria</taxon>
        <taxon>Burkholderiales</taxon>
        <taxon>Sutterellaceae</taxon>
        <taxon>Parasutterella</taxon>
    </lineage>
</organism>
<sequence>MKNWRALYFKHDNSWASFDDDEFKLRQEALMMFREGLGYKKVAAKLKMPPSKIKYWYLQYRHEQLAFFDGTKKASKHIPVEERIKILNDYAITTLSKKAFCISNGISVATLNNWLKKDISFNNLKGL</sequence>
<accession>A0ABS2GUV6</accession>
<proteinExistence type="predicted"/>
<dbReference type="RefSeq" id="WP_205050104.1">
    <property type="nucleotide sequence ID" value="NZ_JACJKX010000006.1"/>
</dbReference>
<reference evidence="1 2" key="1">
    <citation type="journal article" date="2021" name="Sci. Rep.">
        <title>The distribution of antibiotic resistance genes in chicken gut microbiota commensals.</title>
        <authorList>
            <person name="Juricova H."/>
            <person name="Matiasovicova J."/>
            <person name="Kubasova T."/>
            <person name="Cejkova D."/>
            <person name="Rychlik I."/>
        </authorList>
    </citation>
    <scope>NUCLEOTIDE SEQUENCE [LARGE SCALE GENOMIC DNA]</scope>
    <source>
        <strain evidence="1 2">An562</strain>
    </source>
</reference>
<dbReference type="Proteomes" id="UP000777002">
    <property type="component" value="Unassembled WGS sequence"/>
</dbReference>
<keyword evidence="2" id="KW-1185">Reference proteome</keyword>
<protein>
    <submittedName>
        <fullName evidence="1">Helix-turn-helix domain-containing protein</fullName>
    </submittedName>
</protein>
<dbReference type="EMBL" id="JACJKX010000006">
    <property type="protein sequence ID" value="MBM6928507.1"/>
    <property type="molecule type" value="Genomic_DNA"/>
</dbReference>
<gene>
    <name evidence="1" type="ORF">H5985_04395</name>
</gene>
<evidence type="ECO:0000313" key="1">
    <source>
        <dbReference type="EMBL" id="MBM6928507.1"/>
    </source>
</evidence>
<evidence type="ECO:0000313" key="2">
    <source>
        <dbReference type="Proteomes" id="UP000777002"/>
    </source>
</evidence>